<proteinExistence type="inferred from homology"/>
<evidence type="ECO:0000256" key="3">
    <source>
        <dbReference type="ARBA" id="ARBA00004496"/>
    </source>
</evidence>
<dbReference type="NCBIfam" id="NF002636">
    <property type="entry name" value="PRK02304.1-5"/>
    <property type="match status" value="1"/>
</dbReference>
<accession>A0ABT6XWG5</accession>
<dbReference type="Pfam" id="PF00156">
    <property type="entry name" value="Pribosyltran"/>
    <property type="match status" value="1"/>
</dbReference>
<dbReference type="RefSeq" id="WP_283202983.1">
    <property type="nucleotide sequence ID" value="NZ_JASGCB010000004.1"/>
</dbReference>
<dbReference type="InterPro" id="IPR000836">
    <property type="entry name" value="PRTase_dom"/>
</dbReference>
<dbReference type="PANTHER" id="PTHR32315:SF3">
    <property type="entry name" value="ADENINE PHOSPHORIBOSYLTRANSFERASE"/>
    <property type="match status" value="1"/>
</dbReference>
<comment type="similarity">
    <text evidence="5 11">Belongs to the purine/pyrimidine phosphoribosyltransferase family.</text>
</comment>
<dbReference type="CDD" id="cd06223">
    <property type="entry name" value="PRTases_typeI"/>
    <property type="match status" value="1"/>
</dbReference>
<dbReference type="InterPro" id="IPR029057">
    <property type="entry name" value="PRTase-like"/>
</dbReference>
<evidence type="ECO:0000256" key="9">
    <source>
        <dbReference type="ARBA" id="ARBA00022679"/>
    </source>
</evidence>
<evidence type="ECO:0000256" key="1">
    <source>
        <dbReference type="ARBA" id="ARBA00000868"/>
    </source>
</evidence>
<dbReference type="PANTHER" id="PTHR32315">
    <property type="entry name" value="ADENINE PHOSPHORIBOSYLTRANSFERASE"/>
    <property type="match status" value="1"/>
</dbReference>
<comment type="pathway">
    <text evidence="4 11">Purine metabolism; AMP biosynthesis via salvage pathway; AMP from adenine: step 1/1.</text>
</comment>
<evidence type="ECO:0000256" key="11">
    <source>
        <dbReference type="HAMAP-Rule" id="MF_00004"/>
    </source>
</evidence>
<dbReference type="EMBL" id="JASGCB010000004">
    <property type="protein sequence ID" value="MDI9259438.1"/>
    <property type="molecule type" value="Genomic_DNA"/>
</dbReference>
<keyword evidence="10 11" id="KW-0660">Purine salvage</keyword>
<evidence type="ECO:0000256" key="8">
    <source>
        <dbReference type="ARBA" id="ARBA00022676"/>
    </source>
</evidence>
<evidence type="ECO:0000256" key="5">
    <source>
        <dbReference type="ARBA" id="ARBA00008391"/>
    </source>
</evidence>
<comment type="subcellular location">
    <subcellularLocation>
        <location evidence="3 11">Cytoplasm</location>
    </subcellularLocation>
</comment>
<evidence type="ECO:0000259" key="12">
    <source>
        <dbReference type="Pfam" id="PF00156"/>
    </source>
</evidence>
<dbReference type="GO" id="GO:0003999">
    <property type="term" value="F:adenine phosphoribosyltransferase activity"/>
    <property type="evidence" value="ECO:0007669"/>
    <property type="project" value="UniProtKB-EC"/>
</dbReference>
<dbReference type="Proteomes" id="UP001529245">
    <property type="component" value="Unassembled WGS sequence"/>
</dbReference>
<dbReference type="NCBIfam" id="NF002634">
    <property type="entry name" value="PRK02304.1-3"/>
    <property type="match status" value="1"/>
</dbReference>
<comment type="caution">
    <text evidence="13">The sequence shown here is derived from an EMBL/GenBank/DDBJ whole genome shotgun (WGS) entry which is preliminary data.</text>
</comment>
<reference evidence="13 14" key="1">
    <citation type="submission" date="2023-04" db="EMBL/GenBank/DDBJ databases">
        <title>A. sendaiensis sub sp. chiapanensis a novel subspecie with specific adaptation in bacterial cell wall isolated from an active volcano.</title>
        <authorList>
            <person name="Alvarez Gutierrez P.E."/>
            <person name="Ortiz Cortes L.Y."/>
        </authorList>
    </citation>
    <scope>NUCLEOTIDE SEQUENCE [LARGE SCALE GENOMIC DNA]</scope>
    <source>
        <strain evidence="13 14">PA2</strain>
    </source>
</reference>
<dbReference type="EC" id="2.4.2.7" evidence="6 11"/>
<evidence type="ECO:0000313" key="14">
    <source>
        <dbReference type="Proteomes" id="UP001529245"/>
    </source>
</evidence>
<dbReference type="InterPro" id="IPR005764">
    <property type="entry name" value="Ade_phspho_trans"/>
</dbReference>
<sequence length="174" mass="19011">MSDHYRTWIRDIPDFPKQGILFRDITPLLKNGAVYRDAIQALAAKAQAWEPELVVGPEARGYVVGAPLAVTLGLGFVPVRKPGKLPYKTVSVEYALEYGTDRLEIHEDAIQPGQRVLLADDLLATGGTMRATKDLVEKLGGVVVGAAFLIELKPLGGRDRLGDIPVYTLVQFDD</sequence>
<dbReference type="NCBIfam" id="TIGR01090">
    <property type="entry name" value="apt"/>
    <property type="match status" value="1"/>
</dbReference>
<comment type="catalytic activity">
    <reaction evidence="1 11">
        <text>AMP + diphosphate = 5-phospho-alpha-D-ribose 1-diphosphate + adenine</text>
        <dbReference type="Rhea" id="RHEA:16609"/>
        <dbReference type="ChEBI" id="CHEBI:16708"/>
        <dbReference type="ChEBI" id="CHEBI:33019"/>
        <dbReference type="ChEBI" id="CHEBI:58017"/>
        <dbReference type="ChEBI" id="CHEBI:456215"/>
        <dbReference type="EC" id="2.4.2.7"/>
    </reaction>
</comment>
<evidence type="ECO:0000256" key="6">
    <source>
        <dbReference type="ARBA" id="ARBA00011893"/>
    </source>
</evidence>
<keyword evidence="9 11" id="KW-0808">Transferase</keyword>
<evidence type="ECO:0000313" key="13">
    <source>
        <dbReference type="EMBL" id="MDI9259438.1"/>
    </source>
</evidence>
<organism evidence="13 14">
    <name type="scientific">Alicyclobacillus sendaiensis PA2</name>
    <dbReference type="NCBI Taxonomy" id="3029425"/>
    <lineage>
        <taxon>Bacteria</taxon>
        <taxon>Bacillati</taxon>
        <taxon>Bacillota</taxon>
        <taxon>Bacilli</taxon>
        <taxon>Bacillales</taxon>
        <taxon>Alicyclobacillaceae</taxon>
        <taxon>Alicyclobacillus</taxon>
    </lineage>
</organism>
<keyword evidence="8 11" id="KW-0328">Glycosyltransferase</keyword>
<comment type="function">
    <text evidence="2 11">Catalyzes a salvage reaction resulting in the formation of AMP, that is energically less costly than de novo synthesis.</text>
</comment>
<evidence type="ECO:0000256" key="7">
    <source>
        <dbReference type="ARBA" id="ARBA00022490"/>
    </source>
</evidence>
<gene>
    <name evidence="11" type="primary">apt</name>
    <name evidence="13" type="ORF">QID03_04490</name>
</gene>
<name>A0ABT6XWG5_ALISE</name>
<evidence type="ECO:0000256" key="4">
    <source>
        <dbReference type="ARBA" id="ARBA00004659"/>
    </source>
</evidence>
<dbReference type="Gene3D" id="3.40.50.2020">
    <property type="match status" value="1"/>
</dbReference>
<keyword evidence="14" id="KW-1185">Reference proteome</keyword>
<dbReference type="NCBIfam" id="NF002633">
    <property type="entry name" value="PRK02304.1-2"/>
    <property type="match status" value="1"/>
</dbReference>
<keyword evidence="7 11" id="KW-0963">Cytoplasm</keyword>
<protein>
    <recommendedName>
        <fullName evidence="6 11">Adenine phosphoribosyltransferase</fullName>
        <shortName evidence="11">APRT</shortName>
        <ecNumber evidence="6 11">2.4.2.7</ecNumber>
    </recommendedName>
</protein>
<evidence type="ECO:0000256" key="10">
    <source>
        <dbReference type="ARBA" id="ARBA00022726"/>
    </source>
</evidence>
<feature type="domain" description="Phosphoribosyltransferase" evidence="12">
    <location>
        <begin position="28"/>
        <end position="151"/>
    </location>
</feature>
<dbReference type="SUPFAM" id="SSF53271">
    <property type="entry name" value="PRTase-like"/>
    <property type="match status" value="1"/>
</dbReference>
<evidence type="ECO:0000256" key="2">
    <source>
        <dbReference type="ARBA" id="ARBA00003968"/>
    </source>
</evidence>
<comment type="subunit">
    <text evidence="11">Homodimer.</text>
</comment>
<dbReference type="HAMAP" id="MF_00004">
    <property type="entry name" value="Aden_phosphoribosyltr"/>
    <property type="match status" value="1"/>
</dbReference>
<dbReference type="InterPro" id="IPR050054">
    <property type="entry name" value="UPRTase/APRTase"/>
</dbReference>